<dbReference type="InterPro" id="IPR036059">
    <property type="entry name" value="TldD/PmbA_sf"/>
</dbReference>
<evidence type="ECO:0000313" key="9">
    <source>
        <dbReference type="Proteomes" id="UP000324383"/>
    </source>
</evidence>
<dbReference type="Pfam" id="PF19290">
    <property type="entry name" value="PmbA_TldD_2nd"/>
    <property type="match status" value="1"/>
</dbReference>
<keyword evidence="4" id="KW-0482">Metalloprotease</keyword>
<evidence type="ECO:0000256" key="2">
    <source>
        <dbReference type="ARBA" id="ARBA00022670"/>
    </source>
</evidence>
<proteinExistence type="inferred from homology"/>
<dbReference type="AlphaFoldDB" id="A0A5D3ELX2"/>
<evidence type="ECO:0000256" key="1">
    <source>
        <dbReference type="ARBA" id="ARBA00005836"/>
    </source>
</evidence>
<gene>
    <name evidence="8" type="ORF">FNJ60_11115</name>
</gene>
<dbReference type="InterPro" id="IPR051463">
    <property type="entry name" value="Peptidase_U62_metallo"/>
</dbReference>
<dbReference type="Pfam" id="PF19289">
    <property type="entry name" value="PmbA_TldD_3rd"/>
    <property type="match status" value="1"/>
</dbReference>
<dbReference type="PANTHER" id="PTHR30624:SF4">
    <property type="entry name" value="METALLOPROTEASE TLDD"/>
    <property type="match status" value="1"/>
</dbReference>
<dbReference type="EMBL" id="VKLW01000026">
    <property type="protein sequence ID" value="TYK32637.1"/>
    <property type="molecule type" value="Genomic_DNA"/>
</dbReference>
<dbReference type="Gene3D" id="3.30.2290.10">
    <property type="entry name" value="PmbA/TldD superfamily"/>
    <property type="match status" value="1"/>
</dbReference>
<name>A0A5D3ELX2_9BACE</name>
<dbReference type="GO" id="GO:0008237">
    <property type="term" value="F:metallopeptidase activity"/>
    <property type="evidence" value="ECO:0007669"/>
    <property type="project" value="UniProtKB-KW"/>
</dbReference>
<dbReference type="InterPro" id="IPR025502">
    <property type="entry name" value="TldD"/>
</dbReference>
<protein>
    <submittedName>
        <fullName evidence="8">TldD/PmbA family protein</fullName>
    </submittedName>
</protein>
<sequence>MDRRIFLKTGGMALLGTLATGSVMGMNSSGALGGKGADKKTSIALAMEHFGVSEADLKKVLSAALEKGGDYADLFFEHTISNNIRLMDGAVNNSYSNIDYGVGVRVLSGDQSGYAYVENSTLEEMLKAARTAARIASANKGNKPLNLTEKVLKKNYYTVSSPWEEVNLKDKMPYLQRLNERIFAMDKRVRKVQARQSDTTSHIFFCNSEGVMYYDYRPMVTLGAVCIMEENGKMENGYAARAYRKGYDFLTDDVVEVIAREAVEQTAIMFKAVKPKGGEMPVVMGAGGSGILLHEAIGHTFEADFNRKNISIFADQLNKKVCNEHINVVDDGTIPFNRGAVNFDDEGAEGQKTYLIKEGVLTSYIHDRISAKHYGVEPTGNGRRESFRNMPIPRMRATYMEAGNVDEADIIASVKKGIFVNNFTNGEVQIGAGDFTFFVKSGYMIEDGKLTQPVKDINIIGNGPKALADITMVGTNAKVDNGTWTCGKDGQSCPVTCGMPSALVSKLTVGGES</sequence>
<dbReference type="InterPro" id="IPR045570">
    <property type="entry name" value="Metalloprtase-TldD/E_cen_dom"/>
</dbReference>
<dbReference type="InterPro" id="IPR035068">
    <property type="entry name" value="TldD/PmbA_N"/>
</dbReference>
<dbReference type="PIRSF" id="PIRSF004919">
    <property type="entry name" value="TldD"/>
    <property type="match status" value="1"/>
</dbReference>
<dbReference type="Pfam" id="PF01523">
    <property type="entry name" value="PmbA_TldD_1st"/>
    <property type="match status" value="1"/>
</dbReference>
<evidence type="ECO:0000259" key="5">
    <source>
        <dbReference type="Pfam" id="PF01523"/>
    </source>
</evidence>
<evidence type="ECO:0000256" key="4">
    <source>
        <dbReference type="ARBA" id="ARBA00023049"/>
    </source>
</evidence>
<feature type="domain" description="Metalloprotease TldD/E central" evidence="7">
    <location>
        <begin position="162"/>
        <end position="269"/>
    </location>
</feature>
<evidence type="ECO:0000256" key="3">
    <source>
        <dbReference type="ARBA" id="ARBA00022801"/>
    </source>
</evidence>
<organism evidence="8 9">
    <name type="scientific">Bacteroides pyogenes</name>
    <dbReference type="NCBI Taxonomy" id="310300"/>
    <lineage>
        <taxon>Bacteria</taxon>
        <taxon>Pseudomonadati</taxon>
        <taxon>Bacteroidota</taxon>
        <taxon>Bacteroidia</taxon>
        <taxon>Bacteroidales</taxon>
        <taxon>Bacteroidaceae</taxon>
        <taxon>Bacteroides</taxon>
    </lineage>
</organism>
<evidence type="ECO:0000259" key="7">
    <source>
        <dbReference type="Pfam" id="PF19290"/>
    </source>
</evidence>
<keyword evidence="2" id="KW-0645">Protease</keyword>
<dbReference type="SUPFAM" id="SSF111283">
    <property type="entry name" value="Putative modulator of DNA gyrase, PmbA/TldD"/>
    <property type="match status" value="1"/>
</dbReference>
<feature type="domain" description="Metalloprotease TldD/E C-terminal" evidence="6">
    <location>
        <begin position="278"/>
        <end position="511"/>
    </location>
</feature>
<dbReference type="GO" id="GO:0006508">
    <property type="term" value="P:proteolysis"/>
    <property type="evidence" value="ECO:0007669"/>
    <property type="project" value="UniProtKB-KW"/>
</dbReference>
<dbReference type="Proteomes" id="UP000324383">
    <property type="component" value="Unassembled WGS sequence"/>
</dbReference>
<dbReference type="InterPro" id="IPR045569">
    <property type="entry name" value="Metalloprtase-TldD/E_C"/>
</dbReference>
<dbReference type="PANTHER" id="PTHR30624">
    <property type="entry name" value="UNCHARACTERIZED PROTEIN TLDD AND PMBA"/>
    <property type="match status" value="1"/>
</dbReference>
<evidence type="ECO:0000313" key="8">
    <source>
        <dbReference type="EMBL" id="TYK32637.1"/>
    </source>
</evidence>
<feature type="domain" description="Metalloprotease TldD/E N-terminal" evidence="5">
    <location>
        <begin position="72"/>
        <end position="136"/>
    </location>
</feature>
<keyword evidence="9" id="KW-1185">Reference proteome</keyword>
<keyword evidence="3" id="KW-0378">Hydrolase</keyword>
<evidence type="ECO:0000259" key="6">
    <source>
        <dbReference type="Pfam" id="PF19289"/>
    </source>
</evidence>
<dbReference type="InterPro" id="IPR002510">
    <property type="entry name" value="Metalloprtase-TldD/E_N"/>
</dbReference>
<comment type="caution">
    <text evidence="8">The sequence shown here is derived from an EMBL/GenBank/DDBJ whole genome shotgun (WGS) entry which is preliminary data.</text>
</comment>
<dbReference type="RefSeq" id="WP_027325807.1">
    <property type="nucleotide sequence ID" value="NZ_CAMBON010000034.1"/>
</dbReference>
<comment type="similarity">
    <text evidence="1">Belongs to the peptidase U62 family.</text>
</comment>
<accession>A0A5D3ELX2</accession>
<reference evidence="8 9" key="1">
    <citation type="submission" date="2019-07" db="EMBL/GenBank/DDBJ databases">
        <title>Draft Genome Sequences of Bacteroides pyogenes Strains Isolated from the Uterus Holstein Dairy Cows with Metritis.</title>
        <authorList>
            <person name="Cunha F."/>
            <person name="Galvao K.N."/>
            <person name="Jeon S.J."/>
            <person name="Jeong K.C."/>
        </authorList>
    </citation>
    <scope>NUCLEOTIDE SEQUENCE [LARGE SCALE GENOMIC DNA]</scope>
    <source>
        <strain evidence="8 9">KG-31</strain>
    </source>
</reference>
<dbReference type="GO" id="GO:0005829">
    <property type="term" value="C:cytosol"/>
    <property type="evidence" value="ECO:0007669"/>
    <property type="project" value="TreeGrafter"/>
</dbReference>